<keyword evidence="2" id="KW-0378">Hydrolase</keyword>
<dbReference type="Proteomes" id="UP001076974">
    <property type="component" value="Unassembled WGS sequence"/>
</dbReference>
<evidence type="ECO:0000313" key="3">
    <source>
        <dbReference type="EMBL" id="MCZ0689647.1"/>
    </source>
</evidence>
<comment type="caution">
    <text evidence="2">The sequence shown here is derived from an EMBL/GenBank/DDBJ whole genome shotgun (WGS) entry which is preliminary data.</text>
</comment>
<dbReference type="RefSeq" id="WP_243035033.1">
    <property type="nucleotide sequence ID" value="NZ_JAPRAY010000004.1"/>
</dbReference>
<dbReference type="EMBL" id="JAPRAY010000004">
    <property type="protein sequence ID" value="MCZ0666726.1"/>
    <property type="molecule type" value="Genomic_DNA"/>
</dbReference>
<sequence length="287" mass="32500">MGNIYFRKEAEEWNQAFPVGNGFLGAMVFGNVAKERIQVNEDSVWSGGFSNRVNPDAGRYLEKIRECLFEGNVQEAEKLAEQSMYATSPNMRVYQPLGDIWIRFMDQEAERKLVRDESGLPYLKESAAEVEAYQRILNLEQAVGKIEYCVGRTKWNREFFASNPAKVAMYSICAESGEDINLEISATRKDNRSGRGVSFCDRILAEENQYIWLEGSSGGRKGIGFAMGVRVCSCGGRQYQMGSRIIVEKARKVLVCFTGRTTFRSAEPKQWCRELPVLGVRLSDLEE</sequence>
<dbReference type="Gene3D" id="2.70.98.50">
    <property type="entry name" value="putative glycoside hydrolase family protein from bacillus halodurans"/>
    <property type="match status" value="1"/>
</dbReference>
<reference evidence="2" key="1">
    <citation type="submission" date="2022-11" db="EMBL/GenBank/DDBJ databases">
        <title>Temperate bacteriophages infecting mucin-degrading bacterium Ruminococcus gnavus from the human gut.</title>
        <authorList>
            <person name="Buttimer C."/>
        </authorList>
    </citation>
    <scope>NUCLEOTIDE SEQUENCE</scope>
    <source>
        <strain evidence="2">CCUG 49994</strain>
        <strain evidence="3">CCUG 52279</strain>
    </source>
</reference>
<evidence type="ECO:0000313" key="2">
    <source>
        <dbReference type="EMBL" id="MCZ0666726.1"/>
    </source>
</evidence>
<proteinExistence type="predicted"/>
<dbReference type="AlphaFoldDB" id="A0A9Q4EXE8"/>
<dbReference type="Pfam" id="PF14498">
    <property type="entry name" value="Glyco_hyd_65N_2"/>
    <property type="match status" value="1"/>
</dbReference>
<dbReference type="PANTHER" id="PTHR31084">
    <property type="entry name" value="ALPHA-L-FUCOSIDASE 2"/>
    <property type="match status" value="1"/>
</dbReference>
<dbReference type="Proteomes" id="UP001079535">
    <property type="component" value="Unassembled WGS sequence"/>
</dbReference>
<dbReference type="GO" id="GO:0004560">
    <property type="term" value="F:alpha-L-fucosidase activity"/>
    <property type="evidence" value="ECO:0007669"/>
    <property type="project" value="TreeGrafter"/>
</dbReference>
<dbReference type="EMBL" id="JAPRBD010000005">
    <property type="protein sequence ID" value="MCZ0689647.1"/>
    <property type="molecule type" value="Genomic_DNA"/>
</dbReference>
<organism evidence="2 4">
    <name type="scientific">Mediterraneibacter gnavus</name>
    <name type="common">Ruminococcus gnavus</name>
    <dbReference type="NCBI Taxonomy" id="33038"/>
    <lineage>
        <taxon>Bacteria</taxon>
        <taxon>Bacillati</taxon>
        <taxon>Bacillota</taxon>
        <taxon>Clostridia</taxon>
        <taxon>Lachnospirales</taxon>
        <taxon>Lachnospiraceae</taxon>
        <taxon>Mediterraneibacter</taxon>
    </lineage>
</organism>
<dbReference type="InterPro" id="IPR027414">
    <property type="entry name" value="GH95_N_dom"/>
</dbReference>
<name>A0A9Q4EXE8_MEDGN</name>
<gene>
    <name evidence="3" type="ORF">OZZ16_06910</name>
    <name evidence="2" type="ORF">OZZ17_04125</name>
</gene>
<accession>A0A9Q4EXE8</accession>
<protein>
    <submittedName>
        <fullName evidence="2">Glycoside hydrolase family 95 protein</fullName>
    </submittedName>
</protein>
<evidence type="ECO:0000313" key="4">
    <source>
        <dbReference type="Proteomes" id="UP001079535"/>
    </source>
</evidence>
<feature type="domain" description="Glycosyl hydrolase family 95 N-terminal" evidence="1">
    <location>
        <begin position="6"/>
        <end position="265"/>
    </location>
</feature>
<evidence type="ECO:0000259" key="1">
    <source>
        <dbReference type="Pfam" id="PF14498"/>
    </source>
</evidence>
<dbReference type="PANTHER" id="PTHR31084:SF0">
    <property type="entry name" value="ALPHA-L-FUCOSIDASE 2"/>
    <property type="match status" value="1"/>
</dbReference>